<dbReference type="GO" id="GO:0032259">
    <property type="term" value="P:methylation"/>
    <property type="evidence" value="ECO:0007669"/>
    <property type="project" value="UniProtKB-KW"/>
</dbReference>
<keyword evidence="4" id="KW-0812">Transmembrane</keyword>
<dbReference type="SUPFAM" id="SSF158997">
    <property type="entry name" value="Trm112p-like"/>
    <property type="match status" value="1"/>
</dbReference>
<reference evidence="6 7" key="1">
    <citation type="submission" date="2019-01" db="EMBL/GenBank/DDBJ databases">
        <title>Lacibacter sp. strain TTM-7.</title>
        <authorList>
            <person name="Chen W.-M."/>
        </authorList>
    </citation>
    <scope>NUCLEOTIDE SEQUENCE [LARGE SCALE GENOMIC DNA]</scope>
    <source>
        <strain evidence="6 7">TTM-7</strain>
    </source>
</reference>
<dbReference type="InterPro" id="IPR029063">
    <property type="entry name" value="SAM-dependent_MTases_sf"/>
</dbReference>
<keyword evidence="4" id="KW-1133">Transmembrane helix</keyword>
<organism evidence="6 7">
    <name type="scientific">Lacibacter luteus</name>
    <dbReference type="NCBI Taxonomy" id="2508719"/>
    <lineage>
        <taxon>Bacteria</taxon>
        <taxon>Pseudomonadati</taxon>
        <taxon>Bacteroidota</taxon>
        <taxon>Chitinophagia</taxon>
        <taxon>Chitinophagales</taxon>
        <taxon>Chitinophagaceae</taxon>
        <taxon>Lacibacter</taxon>
    </lineage>
</organism>
<accession>A0A4Q1CIR7</accession>
<evidence type="ECO:0000256" key="3">
    <source>
        <dbReference type="ARBA" id="ARBA00022679"/>
    </source>
</evidence>
<evidence type="ECO:0000256" key="1">
    <source>
        <dbReference type="ARBA" id="ARBA00008361"/>
    </source>
</evidence>
<dbReference type="Pfam" id="PF08241">
    <property type="entry name" value="Methyltransf_11"/>
    <property type="match status" value="1"/>
</dbReference>
<dbReference type="PANTHER" id="PTHR44942">
    <property type="entry name" value="METHYLTRANSF_11 DOMAIN-CONTAINING PROTEIN"/>
    <property type="match status" value="1"/>
</dbReference>
<evidence type="ECO:0000256" key="2">
    <source>
        <dbReference type="ARBA" id="ARBA00022603"/>
    </source>
</evidence>
<dbReference type="SUPFAM" id="SSF53335">
    <property type="entry name" value="S-adenosyl-L-methionine-dependent methyltransferases"/>
    <property type="match status" value="1"/>
</dbReference>
<keyword evidence="7" id="KW-1185">Reference proteome</keyword>
<comment type="caution">
    <text evidence="6">The sequence shown here is derived from an EMBL/GenBank/DDBJ whole genome shotgun (WGS) entry which is preliminary data.</text>
</comment>
<evidence type="ECO:0000313" key="6">
    <source>
        <dbReference type="EMBL" id="RXK60510.1"/>
    </source>
</evidence>
<dbReference type="InterPro" id="IPR051052">
    <property type="entry name" value="Diverse_substrate_MTase"/>
</dbReference>
<sequence length="355" mass="41192">MQESLFHLLRCPYAKQPLRIQIISKKQRQFNSSLVEIIEEAILFSEEGFVFPVIDGIPRMLIESIYDYDTFLKQHLPNYLLLKKQLEEKHADLLAFCREKNKKTKQSFFLEWGFLKPQANDKLWHDEIADLSYKFLQEFDLKPEDLKGKAVIDVGCGHGVTTGKIATLSQLVVGVELSRAVENAYSRNDQANAHFLQGDLLFLPFAERSFDLLYSSGVLHHTADTKKSLVAVEALVKKNGKICIWLYHPQSNKIHNAMLFMRKVTSKMPVAISFPLLMIFVFPFSFLIKKIKRKRKLNYREEIIDILDMFTPEFRFEITHNEAEKWLTELNYSDVKVTTTDQFGFSIVGKNVKES</sequence>
<dbReference type="OrthoDB" id="649979at2"/>
<dbReference type="CDD" id="cd02440">
    <property type="entry name" value="AdoMet_MTases"/>
    <property type="match status" value="1"/>
</dbReference>
<dbReference type="Gene3D" id="3.40.50.150">
    <property type="entry name" value="Vaccinia Virus protein VP39"/>
    <property type="match status" value="1"/>
</dbReference>
<evidence type="ECO:0000259" key="5">
    <source>
        <dbReference type="Pfam" id="PF08241"/>
    </source>
</evidence>
<feature type="transmembrane region" description="Helical" evidence="4">
    <location>
        <begin position="268"/>
        <end position="288"/>
    </location>
</feature>
<dbReference type="Gene3D" id="2.20.25.10">
    <property type="match status" value="1"/>
</dbReference>
<evidence type="ECO:0000256" key="4">
    <source>
        <dbReference type="SAM" id="Phobius"/>
    </source>
</evidence>
<dbReference type="Proteomes" id="UP000290204">
    <property type="component" value="Unassembled WGS sequence"/>
</dbReference>
<dbReference type="AlphaFoldDB" id="A0A4Q1CIR7"/>
<evidence type="ECO:0000313" key="7">
    <source>
        <dbReference type="Proteomes" id="UP000290204"/>
    </source>
</evidence>
<name>A0A4Q1CIR7_9BACT</name>
<dbReference type="GO" id="GO:0008757">
    <property type="term" value="F:S-adenosylmethionine-dependent methyltransferase activity"/>
    <property type="evidence" value="ECO:0007669"/>
    <property type="project" value="InterPro"/>
</dbReference>
<feature type="domain" description="Methyltransferase type 11" evidence="5">
    <location>
        <begin position="152"/>
        <end position="244"/>
    </location>
</feature>
<proteinExistence type="inferred from homology"/>
<gene>
    <name evidence="6" type="ORF">ESA94_08560</name>
</gene>
<comment type="similarity">
    <text evidence="1">Belongs to the methyltransferase superfamily.</text>
</comment>
<dbReference type="RefSeq" id="WP_129130471.1">
    <property type="nucleotide sequence ID" value="NZ_SDHW01000002.1"/>
</dbReference>
<dbReference type="InterPro" id="IPR013216">
    <property type="entry name" value="Methyltransf_11"/>
</dbReference>
<keyword evidence="2 6" id="KW-0489">Methyltransferase</keyword>
<keyword evidence="4" id="KW-0472">Membrane</keyword>
<dbReference type="EMBL" id="SDHW01000002">
    <property type="protein sequence ID" value="RXK60510.1"/>
    <property type="molecule type" value="Genomic_DNA"/>
</dbReference>
<protein>
    <submittedName>
        <fullName evidence="6">Methyltransferase domain-containing protein</fullName>
    </submittedName>
</protein>
<dbReference type="PANTHER" id="PTHR44942:SF4">
    <property type="entry name" value="METHYLTRANSFERASE TYPE 11 DOMAIN-CONTAINING PROTEIN"/>
    <property type="match status" value="1"/>
</dbReference>
<keyword evidence="3 6" id="KW-0808">Transferase</keyword>